<dbReference type="SMART" id="SM01321">
    <property type="entry name" value="Y1_Tnp"/>
    <property type="match status" value="1"/>
</dbReference>
<dbReference type="RefSeq" id="WP_146564906.1">
    <property type="nucleotide sequence ID" value="NZ_SIHJ01000001.1"/>
</dbReference>
<dbReference type="Gene3D" id="3.30.70.1290">
    <property type="entry name" value="Transposase IS200-like"/>
    <property type="match status" value="1"/>
</dbReference>
<dbReference type="EMBL" id="SIHJ01000001">
    <property type="protein sequence ID" value="TWT37577.1"/>
    <property type="molecule type" value="Genomic_DNA"/>
</dbReference>
<dbReference type="GO" id="GO:0006313">
    <property type="term" value="P:DNA transposition"/>
    <property type="evidence" value="ECO:0007669"/>
    <property type="project" value="InterPro"/>
</dbReference>
<comment type="caution">
    <text evidence="2">The sequence shown here is derived from an EMBL/GenBank/DDBJ whole genome shotgun (WGS) entry which is preliminary data.</text>
</comment>
<evidence type="ECO:0000259" key="1">
    <source>
        <dbReference type="SMART" id="SM01321"/>
    </source>
</evidence>
<dbReference type="NCBIfam" id="NF033573">
    <property type="entry name" value="transpos_IS200"/>
    <property type="match status" value="1"/>
</dbReference>
<dbReference type="GO" id="GO:0004803">
    <property type="term" value="F:transposase activity"/>
    <property type="evidence" value="ECO:0007669"/>
    <property type="project" value="InterPro"/>
</dbReference>
<dbReference type="InterPro" id="IPR002686">
    <property type="entry name" value="Transposase_17"/>
</dbReference>
<evidence type="ECO:0000313" key="3">
    <source>
        <dbReference type="Proteomes" id="UP000316714"/>
    </source>
</evidence>
<dbReference type="Proteomes" id="UP000316714">
    <property type="component" value="Unassembled WGS sequence"/>
</dbReference>
<reference evidence="2 3" key="1">
    <citation type="submission" date="2019-02" db="EMBL/GenBank/DDBJ databases">
        <title>Deep-cultivation of Planctomycetes and their phenomic and genomic characterization uncovers novel biology.</title>
        <authorList>
            <person name="Wiegand S."/>
            <person name="Jogler M."/>
            <person name="Boedeker C."/>
            <person name="Pinto D."/>
            <person name="Vollmers J."/>
            <person name="Rivas-Marin E."/>
            <person name="Kohn T."/>
            <person name="Peeters S.H."/>
            <person name="Heuer A."/>
            <person name="Rast P."/>
            <person name="Oberbeckmann S."/>
            <person name="Bunk B."/>
            <person name="Jeske O."/>
            <person name="Meyerdierks A."/>
            <person name="Storesund J.E."/>
            <person name="Kallscheuer N."/>
            <person name="Luecker S."/>
            <person name="Lage O.M."/>
            <person name="Pohl T."/>
            <person name="Merkel B.J."/>
            <person name="Hornburger P."/>
            <person name="Mueller R.-W."/>
            <person name="Bruemmer F."/>
            <person name="Labrenz M."/>
            <person name="Spormann A.M."/>
            <person name="Op Den Camp H."/>
            <person name="Overmann J."/>
            <person name="Amann R."/>
            <person name="Jetten M.S.M."/>
            <person name="Mascher T."/>
            <person name="Medema M.H."/>
            <person name="Devos D.P."/>
            <person name="Kaster A.-K."/>
            <person name="Ovreas L."/>
            <person name="Rohde M."/>
            <person name="Galperin M.Y."/>
            <person name="Jogler C."/>
        </authorList>
    </citation>
    <scope>NUCLEOTIDE SEQUENCE [LARGE SCALE GENOMIC DNA]</scope>
    <source>
        <strain evidence="2 3">KOR34</strain>
    </source>
</reference>
<keyword evidence="3" id="KW-1185">Reference proteome</keyword>
<dbReference type="GO" id="GO:0003677">
    <property type="term" value="F:DNA binding"/>
    <property type="evidence" value="ECO:0007669"/>
    <property type="project" value="InterPro"/>
</dbReference>
<dbReference type="Pfam" id="PF01797">
    <property type="entry name" value="Y1_Tnp"/>
    <property type="match status" value="1"/>
</dbReference>
<dbReference type="OrthoDB" id="9798161at2"/>
<organism evidence="2 3">
    <name type="scientific">Posidoniimonas corsicana</name>
    <dbReference type="NCBI Taxonomy" id="1938618"/>
    <lineage>
        <taxon>Bacteria</taxon>
        <taxon>Pseudomonadati</taxon>
        <taxon>Planctomycetota</taxon>
        <taxon>Planctomycetia</taxon>
        <taxon>Pirellulales</taxon>
        <taxon>Lacipirellulaceae</taxon>
        <taxon>Posidoniimonas</taxon>
    </lineage>
</organism>
<evidence type="ECO:0000313" key="2">
    <source>
        <dbReference type="EMBL" id="TWT37577.1"/>
    </source>
</evidence>
<gene>
    <name evidence="2" type="ORF">KOR34_25310</name>
</gene>
<dbReference type="PANTHER" id="PTHR33360:SF2">
    <property type="entry name" value="TRANSPOSASE FOR INSERTION SEQUENCE ELEMENT IS200"/>
    <property type="match status" value="1"/>
</dbReference>
<feature type="domain" description="Transposase IS200-like" evidence="1">
    <location>
        <begin position="5"/>
        <end position="119"/>
    </location>
</feature>
<dbReference type="PANTHER" id="PTHR33360">
    <property type="entry name" value="TRANSPOSASE FOR INSERTION SEQUENCE ELEMENT IS200"/>
    <property type="match status" value="1"/>
</dbReference>
<protein>
    <submittedName>
        <fullName evidence="2">Transposase IS200 like protein</fullName>
    </submittedName>
</protein>
<dbReference type="SUPFAM" id="SSF143422">
    <property type="entry name" value="Transposase IS200-like"/>
    <property type="match status" value="1"/>
</dbReference>
<accession>A0A5C5VHW7</accession>
<dbReference type="InterPro" id="IPR036515">
    <property type="entry name" value="Transposase_17_sf"/>
</dbReference>
<proteinExistence type="predicted"/>
<dbReference type="AlphaFoldDB" id="A0A5C5VHW7"/>
<sequence>MPSTYNCLTYHLVFSTKHRAPLITYEVREPLYRYLGGILRSESGTLIEIGGVQDHVHLLAQLKTTQAVADILRVLKCNSSKWINDGALLRERFAWQTGYSAFTVSNSQIDTVRRYLNRQAEHHKQTTYRDEVEALCRKHGVEFDAEHFDE</sequence>
<name>A0A5C5VHW7_9BACT</name>